<evidence type="ECO:0000313" key="6">
    <source>
        <dbReference type="EMBL" id="KAG6711314.1"/>
    </source>
</evidence>
<organism evidence="5 7">
    <name type="scientific">Carya illinoinensis</name>
    <name type="common">Pecan</name>
    <dbReference type="NCBI Taxonomy" id="32201"/>
    <lineage>
        <taxon>Eukaryota</taxon>
        <taxon>Viridiplantae</taxon>
        <taxon>Streptophyta</taxon>
        <taxon>Embryophyta</taxon>
        <taxon>Tracheophyta</taxon>
        <taxon>Spermatophyta</taxon>
        <taxon>Magnoliopsida</taxon>
        <taxon>eudicotyledons</taxon>
        <taxon>Gunneridae</taxon>
        <taxon>Pentapetalae</taxon>
        <taxon>rosids</taxon>
        <taxon>fabids</taxon>
        <taxon>Fagales</taxon>
        <taxon>Juglandaceae</taxon>
        <taxon>Carya</taxon>
    </lineage>
</organism>
<sequence>MSTLQSPSSTTVLEHLEEDGPSQKCKGGNISSLPNDIGPQDKGFLNEYHGFWIPALATSGVIASQKYFQARDTDILLVTPPKVGTTWSKAILFALMNRIHYQDLQEHPLLTKIPHDLVPLLEGDIYTKKKVHDLNPAFPRLLSTHLPYVLLPTSVKDSTCKIVYVYRNAKDTFVSLWHFQNRLYPTTASLEEAFNKFCKGMSPFGSYWDHVLSCWKKSIQNPGRKMLFLKYEEMKEQPTTYLKRIAEFLDCPFSPEEEAKGTVNDISSLCSFDNLSNLDVNKSRKWCLPDHKMTLFSQGVDNAAFFRQGQTGDWVNYLTSEMTEKLDHIIEEKFHGIGLKF</sequence>
<dbReference type="AlphaFoldDB" id="A0A8T1QFP0"/>
<keyword evidence="1 2" id="KW-0808">Transferase</keyword>
<dbReference type="Pfam" id="PF00685">
    <property type="entry name" value="Sulfotransfer_1"/>
    <property type="match status" value="1"/>
</dbReference>
<protein>
    <recommendedName>
        <fullName evidence="2">Sulfotransferase</fullName>
        <ecNumber evidence="2">2.8.2.-</ecNumber>
    </recommendedName>
</protein>
<reference evidence="6" key="2">
    <citation type="submission" date="2021-01" db="EMBL/GenBank/DDBJ databases">
        <authorList>
            <person name="Lovell J.T."/>
            <person name="Bentley N."/>
            <person name="Bhattarai G."/>
            <person name="Jenkins J.W."/>
            <person name="Sreedasyam A."/>
            <person name="Alarcon Y."/>
            <person name="Bock C."/>
            <person name="Boston L."/>
            <person name="Carlson J."/>
            <person name="Cervantes K."/>
            <person name="Clermont K."/>
            <person name="Krom N."/>
            <person name="Kubenka K."/>
            <person name="Mamidi S."/>
            <person name="Mattison C."/>
            <person name="Monteros M."/>
            <person name="Pisani C."/>
            <person name="Plott C."/>
            <person name="Rajasekar S."/>
            <person name="Rhein H.S."/>
            <person name="Rohla C."/>
            <person name="Song M."/>
            <person name="Hilaire R.S."/>
            <person name="Shu S."/>
            <person name="Wells L."/>
            <person name="Wang X."/>
            <person name="Webber J."/>
            <person name="Heerema R.J."/>
            <person name="Klein P."/>
            <person name="Conner P."/>
            <person name="Grauke L."/>
            <person name="Grimwood J."/>
            <person name="Schmutz J."/>
            <person name="Randall J.J."/>
        </authorList>
    </citation>
    <scope>NUCLEOTIDE SEQUENCE</scope>
    <source>
        <tissue evidence="6">Leaf</tissue>
    </source>
</reference>
<dbReference type="Proteomes" id="UP000811246">
    <property type="component" value="Chromosome 5"/>
</dbReference>
<dbReference type="EMBL" id="CM031813">
    <property type="protein sequence ID" value="KAG6653024.1"/>
    <property type="molecule type" value="Genomic_DNA"/>
</dbReference>
<comment type="caution">
    <text evidence="5">The sequence shown here is derived from an EMBL/GenBank/DDBJ whole genome shotgun (WGS) entry which is preliminary data.</text>
</comment>
<dbReference type="InterPro" id="IPR000863">
    <property type="entry name" value="Sulfotransferase_dom"/>
</dbReference>
<accession>A0A8T1QFP0</accession>
<evidence type="ECO:0000256" key="1">
    <source>
        <dbReference type="ARBA" id="ARBA00022679"/>
    </source>
</evidence>
<evidence type="ECO:0000256" key="2">
    <source>
        <dbReference type="RuleBase" id="RU361155"/>
    </source>
</evidence>
<dbReference type="EMBL" id="CM031829">
    <property type="protein sequence ID" value="KAG6711314.1"/>
    <property type="molecule type" value="Genomic_DNA"/>
</dbReference>
<comment type="similarity">
    <text evidence="2">Belongs to the sulfotransferase 1 family.</text>
</comment>
<evidence type="ECO:0000256" key="3">
    <source>
        <dbReference type="SAM" id="MobiDB-lite"/>
    </source>
</evidence>
<feature type="compositionally biased region" description="Polar residues" evidence="3">
    <location>
        <begin position="1"/>
        <end position="12"/>
    </location>
</feature>
<gene>
    <name evidence="5" type="ORF">CIPAW_05G045700</name>
    <name evidence="6" type="ORF">I3842_05G046000</name>
</gene>
<proteinExistence type="inferred from homology"/>
<reference evidence="5" key="1">
    <citation type="submission" date="2020-12" db="EMBL/GenBank/DDBJ databases">
        <title>WGS assembly of Carya illinoinensis cv. Pawnee.</title>
        <authorList>
            <person name="Platts A."/>
            <person name="Shu S."/>
            <person name="Wright S."/>
            <person name="Barry K."/>
            <person name="Edger P."/>
            <person name="Pires J.C."/>
            <person name="Schmutz J."/>
        </authorList>
    </citation>
    <scope>NUCLEOTIDE SEQUENCE</scope>
    <source>
        <tissue evidence="5">Leaf</tissue>
    </source>
</reference>
<evidence type="ECO:0000313" key="7">
    <source>
        <dbReference type="Proteomes" id="UP000811609"/>
    </source>
</evidence>
<evidence type="ECO:0000313" key="5">
    <source>
        <dbReference type="EMBL" id="KAG6653024.1"/>
    </source>
</evidence>
<evidence type="ECO:0000259" key="4">
    <source>
        <dbReference type="Pfam" id="PF00685"/>
    </source>
</evidence>
<dbReference type="EC" id="2.8.2.-" evidence="2"/>
<feature type="region of interest" description="Disordered" evidence="3">
    <location>
        <begin position="1"/>
        <end position="32"/>
    </location>
</feature>
<dbReference type="GO" id="GO:0008146">
    <property type="term" value="F:sulfotransferase activity"/>
    <property type="evidence" value="ECO:0007669"/>
    <property type="project" value="InterPro"/>
</dbReference>
<feature type="domain" description="Sulfotransferase" evidence="4">
    <location>
        <begin position="72"/>
        <end position="337"/>
    </location>
</feature>
<name>A0A8T1QFP0_CARIL</name>
<dbReference type="PANTHER" id="PTHR11783">
    <property type="entry name" value="SULFOTRANSFERASE SULT"/>
    <property type="match status" value="1"/>
</dbReference>
<keyword evidence="7" id="KW-1185">Reference proteome</keyword>
<dbReference type="Proteomes" id="UP000811609">
    <property type="component" value="Chromosome 5"/>
</dbReference>